<keyword evidence="1" id="KW-0472">Membrane</keyword>
<keyword evidence="1" id="KW-1133">Transmembrane helix</keyword>
<dbReference type="OrthoDB" id="9787530at2"/>
<dbReference type="STRING" id="42354.SAMN05216333_14411"/>
<reference evidence="2" key="2">
    <citation type="submission" date="2016-10" db="EMBL/GenBank/DDBJ databases">
        <authorList>
            <person name="de Groot N.N."/>
        </authorList>
    </citation>
    <scope>NUCLEOTIDE SEQUENCE [LARGE SCALE GENOMIC DNA]</scope>
    <source>
        <strain evidence="2">Nm76</strain>
    </source>
</reference>
<dbReference type="RefSeq" id="WP_090322497.1">
    <property type="nucleotide sequence ID" value="NZ_FNOE01000045.1"/>
</dbReference>
<evidence type="ECO:0000313" key="2">
    <source>
        <dbReference type="EMBL" id="SEP09579.1"/>
    </source>
</evidence>
<dbReference type="EMBL" id="FODO01000044">
    <property type="protein sequence ID" value="SEP09579.1"/>
    <property type="molecule type" value="Genomic_DNA"/>
</dbReference>
<accession>A0A1H8V2D1</accession>
<evidence type="ECO:0008006" key="6">
    <source>
        <dbReference type="Google" id="ProtNLM"/>
    </source>
</evidence>
<reference evidence="3 5" key="3">
    <citation type="submission" date="2018-09" db="EMBL/GenBank/DDBJ databases">
        <title>Metagenome Assembled Genomes from an Advanced Water Purification Facility.</title>
        <authorList>
            <person name="Stamps B.W."/>
            <person name="Spear J.R."/>
        </authorList>
    </citation>
    <scope>NUCLEOTIDE SEQUENCE [LARGE SCALE GENOMIC DNA]</scope>
    <source>
        <strain evidence="3">Bin_54_1</strain>
    </source>
</reference>
<evidence type="ECO:0000313" key="4">
    <source>
        <dbReference type="Proteomes" id="UP000198814"/>
    </source>
</evidence>
<evidence type="ECO:0000313" key="5">
    <source>
        <dbReference type="Proteomes" id="UP000321055"/>
    </source>
</evidence>
<protein>
    <recommendedName>
        <fullName evidence="6">Cobalamin ABC transporter</fullName>
    </recommendedName>
</protein>
<name>A0A1H8V2D1_9PROT</name>
<keyword evidence="4" id="KW-1185">Reference proteome</keyword>
<proteinExistence type="predicted"/>
<dbReference type="EMBL" id="SSFX01000027">
    <property type="protein sequence ID" value="TXI29781.1"/>
    <property type="molecule type" value="Genomic_DNA"/>
</dbReference>
<keyword evidence="1" id="KW-0812">Transmembrane</keyword>
<dbReference type="Proteomes" id="UP000198814">
    <property type="component" value="Unassembled WGS sequence"/>
</dbReference>
<reference evidence="4" key="1">
    <citation type="submission" date="2016-10" db="EMBL/GenBank/DDBJ databases">
        <authorList>
            <person name="Varghese N."/>
            <person name="Submissions S."/>
        </authorList>
    </citation>
    <scope>NUCLEOTIDE SEQUENCE [LARGE SCALE GENOMIC DNA]</scope>
    <source>
        <strain evidence="4">Nm76</strain>
    </source>
</reference>
<feature type="transmembrane region" description="Helical" evidence="1">
    <location>
        <begin position="113"/>
        <end position="137"/>
    </location>
</feature>
<dbReference type="AlphaFoldDB" id="A0A1H8V2D1"/>
<evidence type="ECO:0000313" key="3">
    <source>
        <dbReference type="EMBL" id="TXI29781.1"/>
    </source>
</evidence>
<dbReference type="Proteomes" id="UP000321055">
    <property type="component" value="Unassembled WGS sequence"/>
</dbReference>
<feature type="transmembrane region" description="Helical" evidence="1">
    <location>
        <begin position="83"/>
        <end position="101"/>
    </location>
</feature>
<gene>
    <name evidence="3" type="ORF">E6Q60_03355</name>
    <name evidence="2" type="ORF">SAMN05216333_14411</name>
</gene>
<feature type="transmembrane region" description="Helical" evidence="1">
    <location>
        <begin position="37"/>
        <end position="63"/>
    </location>
</feature>
<feature type="transmembrane region" description="Helical" evidence="1">
    <location>
        <begin position="6"/>
        <end position="25"/>
    </location>
</feature>
<sequence>MLTLSTRHQIAIGLLLASLMMLTRSHHFATLYNLADASWAVFFLAGIYLRSAWPLLGFFAFGWGLDVAATTWGGVSDFCMTPAYFFLLPAYASLWLAGRWYAKRHQFAWNTVLPLSASIVTGLMLCELFSGGGFYFFSGRIAETSFAEFGTQLIKYFPLYIETFVFYAGIAAVIHVLFTVIAQQLNSRNTSAG</sequence>
<feature type="transmembrane region" description="Helical" evidence="1">
    <location>
        <begin position="157"/>
        <end position="181"/>
    </location>
</feature>
<organism evidence="2 4">
    <name type="scientific">Nitrosomonas oligotropha</name>
    <dbReference type="NCBI Taxonomy" id="42354"/>
    <lineage>
        <taxon>Bacteria</taxon>
        <taxon>Pseudomonadati</taxon>
        <taxon>Pseudomonadota</taxon>
        <taxon>Betaproteobacteria</taxon>
        <taxon>Nitrosomonadales</taxon>
        <taxon>Nitrosomonadaceae</taxon>
        <taxon>Nitrosomonas</taxon>
    </lineage>
</organism>
<evidence type="ECO:0000256" key="1">
    <source>
        <dbReference type="SAM" id="Phobius"/>
    </source>
</evidence>